<keyword evidence="2" id="KW-1185">Reference proteome</keyword>
<dbReference type="RefSeq" id="YP_010776772.1">
    <property type="nucleotide sequence ID" value="NC_075034.1"/>
</dbReference>
<reference evidence="1 2" key="1">
    <citation type="journal article" date="2016" name="Genome Announc.">
        <title>Complete Genome Sequence of a New Megavirus Family Member Isolated from an Inland Water Lake for the First Time in India.</title>
        <authorList>
            <person name="Chatterjee A."/>
            <person name="Ali F."/>
            <person name="Bange D."/>
            <person name="Kondabagil K."/>
        </authorList>
    </citation>
    <scope>NUCLEOTIDE SEQUENCE [LARGE SCALE GENOMIC DNA]</scope>
    <source>
        <strain evidence="1">1</strain>
    </source>
</reference>
<proteinExistence type="predicted"/>
<dbReference type="Proteomes" id="UP000241365">
    <property type="component" value="Segment"/>
</dbReference>
<organism evidence="1 2">
    <name type="scientific">Powai lake megavirus</name>
    <dbReference type="NCBI Taxonomy" id="1842663"/>
    <lineage>
        <taxon>Viruses</taxon>
        <taxon>Varidnaviria</taxon>
        <taxon>Bamfordvirae</taxon>
        <taxon>Nucleocytoviricota</taxon>
        <taxon>Megaviricetes</taxon>
        <taxon>Imitervirales</taxon>
        <taxon>Mimiviridae</taxon>
        <taxon>Megamimivirinae</taxon>
        <taxon>Megavirus</taxon>
        <taxon>Megavirus powaiense</taxon>
    </lineage>
</organism>
<dbReference type="GeneID" id="80513383"/>
<sequence length="125" mass="15067">MKRLNRICGYNRIIRTNTTLYLKNDYDTNKITSKRFITSNKSDDHVKPDDHNRSDDHKYQMLLCDYHQMNTKYNKLVDYKTKIKNVPNVKPKSEEYIEISRKTICYMLLFDSLGWYIICHIIHNA</sequence>
<evidence type="ECO:0000313" key="1">
    <source>
        <dbReference type="EMBL" id="ANB51021.1"/>
    </source>
</evidence>
<name>A0A161HRG5_9VIRU</name>
<evidence type="ECO:0000313" key="2">
    <source>
        <dbReference type="Proteomes" id="UP000241365"/>
    </source>
</evidence>
<protein>
    <submittedName>
        <fullName evidence="1">Uncharacterized protein</fullName>
    </submittedName>
</protein>
<dbReference type="KEGG" id="vg:80513383"/>
<accession>A0A161HRG5</accession>
<dbReference type="EMBL" id="KU877344">
    <property type="protein sequence ID" value="ANB51021.1"/>
    <property type="molecule type" value="Genomic_DNA"/>
</dbReference>